<proteinExistence type="predicted"/>
<reference evidence="1 2" key="1">
    <citation type="submission" date="2024-03" db="EMBL/GenBank/DDBJ databases">
        <authorList>
            <person name="Gkanogiannis A."/>
            <person name="Becerra Lopez-Lavalle L."/>
        </authorList>
    </citation>
    <scope>NUCLEOTIDE SEQUENCE [LARGE SCALE GENOMIC DNA]</scope>
</reference>
<dbReference type="EMBL" id="OZ021737">
    <property type="protein sequence ID" value="CAK9318553.1"/>
    <property type="molecule type" value="Genomic_DNA"/>
</dbReference>
<organism evidence="1 2">
    <name type="scientific">Citrullus colocynthis</name>
    <name type="common">colocynth</name>
    <dbReference type="NCBI Taxonomy" id="252529"/>
    <lineage>
        <taxon>Eukaryota</taxon>
        <taxon>Viridiplantae</taxon>
        <taxon>Streptophyta</taxon>
        <taxon>Embryophyta</taxon>
        <taxon>Tracheophyta</taxon>
        <taxon>Spermatophyta</taxon>
        <taxon>Magnoliopsida</taxon>
        <taxon>eudicotyledons</taxon>
        <taxon>Gunneridae</taxon>
        <taxon>Pentapetalae</taxon>
        <taxon>rosids</taxon>
        <taxon>fabids</taxon>
        <taxon>Cucurbitales</taxon>
        <taxon>Cucurbitaceae</taxon>
        <taxon>Benincaseae</taxon>
        <taxon>Citrullus</taxon>
    </lineage>
</organism>
<dbReference type="Gene3D" id="1.25.40.10">
    <property type="entry name" value="Tetratricopeptide repeat domain"/>
    <property type="match status" value="1"/>
</dbReference>
<dbReference type="PANTHER" id="PTHR47604">
    <property type="entry name" value="ADENYLYL CYCLASE"/>
    <property type="match status" value="1"/>
</dbReference>
<dbReference type="InterPro" id="IPR011990">
    <property type="entry name" value="TPR-like_helical_dom_sf"/>
</dbReference>
<dbReference type="PANTHER" id="PTHR47604:SF1">
    <property type="entry name" value="ADENYLYL CYCLASE"/>
    <property type="match status" value="1"/>
</dbReference>
<protein>
    <submittedName>
        <fullName evidence="1">Uncharacterized protein</fullName>
    </submittedName>
</protein>
<evidence type="ECO:0000313" key="2">
    <source>
        <dbReference type="Proteomes" id="UP001642487"/>
    </source>
</evidence>
<name>A0ABP0YDI8_9ROSI</name>
<sequence length="472" mass="53894">MGNSVVESLKLFFFSGYSSSIGGVLKKPRFVSSLAFVFADHFSVLILNCFQKLHSSSILMKSRDKQFLQNPHQVDSLGLDFTLIASLAEFHWRPDSIAISSQSLLKCKSSPALFDRFLLSNFPVNEDPRVFYQWRTVSGIALQRCSPMAQDCSIPMYLWMPNASFSSVAHAAEGTATVTAKEIYDKMLESVEVKRSMPPNSWMWSLIENCKTYEDIQLLFGILKRLRIFRLSNLRIHDNYNSHLCQEVTKACVRAGALQFGKKTLWIHNVNGLTPSIASAHHLLAYAEHHNDIKLMAEVVTLIRRNKLPLQPGTADIVFRMCYNADDWELLSKYFKKFSKAGIKFRRTSFDTLMRFASKMGDVDCLWKFDRMRSETTKQHTLGSAFSRAKGLLLERKPEEAAAIIHEIYQAFPNSKSDFTTEIQKMVNEWPGQVSKHQKEAHREEFDADLKSYISTMLSNLQNVGVEVNVRV</sequence>
<keyword evidence="2" id="KW-1185">Reference proteome</keyword>
<evidence type="ECO:0000313" key="1">
    <source>
        <dbReference type="EMBL" id="CAK9318553.1"/>
    </source>
</evidence>
<accession>A0ABP0YDI8</accession>
<dbReference type="Proteomes" id="UP001642487">
    <property type="component" value="Chromosome 3"/>
</dbReference>
<gene>
    <name evidence="1" type="ORF">CITCOLO1_LOCUS10522</name>
</gene>